<proteinExistence type="predicted"/>
<protein>
    <submittedName>
        <fullName evidence="2">Uncharacterized protein</fullName>
    </submittedName>
</protein>
<sequence length="68" mass="7483">MGSLPNLHELSKDKLESPVYRPAPIGSLGPIRLPAQPPPLAHTHRRARSSGHHHSTLSDNDTMMEVSR</sequence>
<evidence type="ECO:0000256" key="1">
    <source>
        <dbReference type="SAM" id="MobiDB-lite"/>
    </source>
</evidence>
<name>E2B4G9_HARSA</name>
<keyword evidence="3" id="KW-1185">Reference proteome</keyword>
<dbReference type="OrthoDB" id="10010517at2759"/>
<gene>
    <name evidence="2" type="ORF">EAI_12475</name>
</gene>
<dbReference type="Proteomes" id="UP000008237">
    <property type="component" value="Unassembled WGS sequence"/>
</dbReference>
<reference evidence="2 3" key="1">
    <citation type="journal article" date="2010" name="Science">
        <title>Genomic comparison of the ants Camponotus floridanus and Harpegnathos saltator.</title>
        <authorList>
            <person name="Bonasio R."/>
            <person name="Zhang G."/>
            <person name="Ye C."/>
            <person name="Mutti N.S."/>
            <person name="Fang X."/>
            <person name="Qin N."/>
            <person name="Donahue G."/>
            <person name="Yang P."/>
            <person name="Li Q."/>
            <person name="Li C."/>
            <person name="Zhang P."/>
            <person name="Huang Z."/>
            <person name="Berger S.L."/>
            <person name="Reinberg D."/>
            <person name="Wang J."/>
            <person name="Liebig J."/>
        </authorList>
    </citation>
    <scope>NUCLEOTIDE SEQUENCE [LARGE SCALE GENOMIC DNA]</scope>
    <source>
        <strain evidence="2 3">R22 G/1</strain>
    </source>
</reference>
<organism evidence="3">
    <name type="scientific">Harpegnathos saltator</name>
    <name type="common">Jerdon's jumping ant</name>
    <dbReference type="NCBI Taxonomy" id="610380"/>
    <lineage>
        <taxon>Eukaryota</taxon>
        <taxon>Metazoa</taxon>
        <taxon>Ecdysozoa</taxon>
        <taxon>Arthropoda</taxon>
        <taxon>Hexapoda</taxon>
        <taxon>Insecta</taxon>
        <taxon>Pterygota</taxon>
        <taxon>Neoptera</taxon>
        <taxon>Endopterygota</taxon>
        <taxon>Hymenoptera</taxon>
        <taxon>Apocrita</taxon>
        <taxon>Aculeata</taxon>
        <taxon>Formicoidea</taxon>
        <taxon>Formicidae</taxon>
        <taxon>Ponerinae</taxon>
        <taxon>Ponerini</taxon>
        <taxon>Harpegnathos</taxon>
    </lineage>
</organism>
<accession>E2B4G9</accession>
<dbReference type="EMBL" id="GL445560">
    <property type="protein sequence ID" value="EFN89405.1"/>
    <property type="molecule type" value="Genomic_DNA"/>
</dbReference>
<dbReference type="InParanoid" id="E2B4G9"/>
<dbReference type="AlphaFoldDB" id="E2B4G9"/>
<feature type="region of interest" description="Disordered" evidence="1">
    <location>
        <begin position="1"/>
        <end position="68"/>
    </location>
</feature>
<feature type="compositionally biased region" description="Basic residues" evidence="1">
    <location>
        <begin position="42"/>
        <end position="55"/>
    </location>
</feature>
<evidence type="ECO:0000313" key="2">
    <source>
        <dbReference type="EMBL" id="EFN89405.1"/>
    </source>
</evidence>
<evidence type="ECO:0000313" key="3">
    <source>
        <dbReference type="Proteomes" id="UP000008237"/>
    </source>
</evidence>